<proteinExistence type="predicted"/>
<evidence type="ECO:0000313" key="1">
    <source>
        <dbReference type="EMBL" id="OAT32462.1"/>
    </source>
</evidence>
<accession>A0A1B7IRS1</accession>
<comment type="caution">
    <text evidence="1">The sequence shown here is derived from an EMBL/GenBank/DDBJ whole genome shotgun (WGS) entry which is preliminary data.</text>
</comment>
<evidence type="ECO:0000313" key="2">
    <source>
        <dbReference type="Proteomes" id="UP000078410"/>
    </source>
</evidence>
<protein>
    <submittedName>
        <fullName evidence="1">Uncharacterized protein</fullName>
    </submittedName>
</protein>
<sequence length="44" mass="5440">MFKNSVLDIFVIQGEWWHYNYNSVCPDRAGRYFKWLDELPWMAI</sequence>
<name>A0A1B7IRS1_9ENTR</name>
<dbReference type="AlphaFoldDB" id="A0A1B7IRS1"/>
<keyword evidence="2" id="KW-1185">Reference proteome</keyword>
<dbReference type="PATRIC" id="fig|1354251.4.peg.1650"/>
<reference evidence="1 2" key="1">
    <citation type="submission" date="2016-04" db="EMBL/GenBank/DDBJ databases">
        <title>ATOL: Assembling a taxonomically balanced genome-scale reconstruction of the evolutionary history of the Enterobacteriaceae.</title>
        <authorList>
            <person name="Plunkett G.III."/>
            <person name="Neeno-Eckwall E.C."/>
            <person name="Glasner J.D."/>
            <person name="Perna N.T."/>
        </authorList>
    </citation>
    <scope>NUCLEOTIDE SEQUENCE [LARGE SCALE GENOMIC DNA]</scope>
    <source>
        <strain evidence="1 2">ATCC 51605</strain>
    </source>
</reference>
<gene>
    <name evidence="1" type="ORF">M975_1597</name>
</gene>
<dbReference type="EMBL" id="LXER01000015">
    <property type="protein sequence ID" value="OAT32462.1"/>
    <property type="molecule type" value="Genomic_DNA"/>
</dbReference>
<dbReference type="RefSeq" id="WP_280643778.1">
    <property type="nucleotide sequence ID" value="NZ_LXER01000015.1"/>
</dbReference>
<organism evidence="1 2">
    <name type="scientific">Buttiauxella brennerae ATCC 51605</name>
    <dbReference type="NCBI Taxonomy" id="1354251"/>
    <lineage>
        <taxon>Bacteria</taxon>
        <taxon>Pseudomonadati</taxon>
        <taxon>Pseudomonadota</taxon>
        <taxon>Gammaproteobacteria</taxon>
        <taxon>Enterobacterales</taxon>
        <taxon>Enterobacteriaceae</taxon>
        <taxon>Buttiauxella</taxon>
    </lineage>
</organism>
<dbReference type="Proteomes" id="UP000078410">
    <property type="component" value="Unassembled WGS sequence"/>
</dbReference>